<dbReference type="AlphaFoldDB" id="A0A518ESN6"/>
<comment type="subcellular location">
    <subcellularLocation>
        <location evidence="1">Membrane</location>
        <topology evidence="1">Multi-pass membrane protein</topology>
    </subcellularLocation>
</comment>
<evidence type="ECO:0000313" key="7">
    <source>
        <dbReference type="EMBL" id="QDV07082.1"/>
    </source>
</evidence>
<dbReference type="GO" id="GO:0016765">
    <property type="term" value="F:transferase activity, transferring alkyl or aryl (other than methyl) groups"/>
    <property type="evidence" value="ECO:0007669"/>
    <property type="project" value="InterPro"/>
</dbReference>
<keyword evidence="7" id="KW-0328">Glycosyltransferase</keyword>
<reference evidence="7 8" key="1">
    <citation type="submission" date="2019-02" db="EMBL/GenBank/DDBJ databases">
        <title>Deep-cultivation of Planctomycetes and their phenomic and genomic characterization uncovers novel biology.</title>
        <authorList>
            <person name="Wiegand S."/>
            <person name="Jogler M."/>
            <person name="Boedeker C."/>
            <person name="Pinto D."/>
            <person name="Vollmers J."/>
            <person name="Rivas-Marin E."/>
            <person name="Kohn T."/>
            <person name="Peeters S.H."/>
            <person name="Heuer A."/>
            <person name="Rast P."/>
            <person name="Oberbeckmann S."/>
            <person name="Bunk B."/>
            <person name="Jeske O."/>
            <person name="Meyerdierks A."/>
            <person name="Storesund J.E."/>
            <person name="Kallscheuer N."/>
            <person name="Luecker S."/>
            <person name="Lage O.M."/>
            <person name="Pohl T."/>
            <person name="Merkel B.J."/>
            <person name="Hornburger P."/>
            <person name="Mueller R.-W."/>
            <person name="Bruemmer F."/>
            <person name="Labrenz M."/>
            <person name="Spormann A.M."/>
            <person name="Op den Camp H."/>
            <person name="Overmann J."/>
            <person name="Amann R."/>
            <person name="Jetten M.S.M."/>
            <person name="Mascher T."/>
            <person name="Medema M.H."/>
            <person name="Devos D.P."/>
            <person name="Kaster A.-K."/>
            <person name="Ovreas L."/>
            <person name="Rohde M."/>
            <person name="Galperin M.Y."/>
            <person name="Jogler C."/>
        </authorList>
    </citation>
    <scope>NUCLEOTIDE SEQUENCE [LARGE SCALE GENOMIC DNA]</scope>
    <source>
        <strain evidence="7 8">Poly30</strain>
    </source>
</reference>
<accession>A0A518ESN6</accession>
<evidence type="ECO:0000256" key="2">
    <source>
        <dbReference type="ARBA" id="ARBA00022475"/>
    </source>
</evidence>
<dbReference type="OrthoDB" id="9803632at2"/>
<dbReference type="EC" id="2.4.2.45" evidence="7"/>
<feature type="transmembrane region" description="Helical" evidence="6">
    <location>
        <begin position="131"/>
        <end position="152"/>
    </location>
</feature>
<dbReference type="CDD" id="cd13963">
    <property type="entry name" value="PT_UbiA_2"/>
    <property type="match status" value="1"/>
</dbReference>
<dbReference type="GO" id="GO:0016020">
    <property type="term" value="C:membrane"/>
    <property type="evidence" value="ECO:0007669"/>
    <property type="project" value="UniProtKB-SubCell"/>
</dbReference>
<evidence type="ECO:0000256" key="1">
    <source>
        <dbReference type="ARBA" id="ARBA00004141"/>
    </source>
</evidence>
<feature type="transmembrane region" description="Helical" evidence="6">
    <location>
        <begin position="35"/>
        <end position="54"/>
    </location>
</feature>
<dbReference type="Gene3D" id="1.10.357.140">
    <property type="entry name" value="UbiA prenyltransferase"/>
    <property type="match status" value="1"/>
</dbReference>
<organism evidence="7 8">
    <name type="scientific">Saltatorellus ferox</name>
    <dbReference type="NCBI Taxonomy" id="2528018"/>
    <lineage>
        <taxon>Bacteria</taxon>
        <taxon>Pseudomonadati</taxon>
        <taxon>Planctomycetota</taxon>
        <taxon>Planctomycetia</taxon>
        <taxon>Planctomycetia incertae sedis</taxon>
        <taxon>Saltatorellus</taxon>
    </lineage>
</organism>
<feature type="transmembrane region" description="Helical" evidence="6">
    <location>
        <begin position="268"/>
        <end position="294"/>
    </location>
</feature>
<feature type="transmembrane region" description="Helical" evidence="6">
    <location>
        <begin position="75"/>
        <end position="101"/>
    </location>
</feature>
<name>A0A518ESN6_9BACT</name>
<dbReference type="GO" id="GO:0016757">
    <property type="term" value="F:glycosyltransferase activity"/>
    <property type="evidence" value="ECO:0007669"/>
    <property type="project" value="UniProtKB-KW"/>
</dbReference>
<keyword evidence="7" id="KW-0808">Transferase</keyword>
<gene>
    <name evidence="7" type="ORF">Poly30_26010</name>
</gene>
<feature type="transmembrane region" description="Helical" evidence="6">
    <location>
        <begin position="107"/>
        <end position="124"/>
    </location>
</feature>
<keyword evidence="4 6" id="KW-1133">Transmembrane helix</keyword>
<protein>
    <submittedName>
        <fullName evidence="7">Decaprenyl-phosphate phosphoribosyltransferase</fullName>
        <ecNumber evidence="7">2.4.2.45</ecNumber>
    </submittedName>
</protein>
<keyword evidence="3 6" id="KW-0812">Transmembrane</keyword>
<evidence type="ECO:0000256" key="4">
    <source>
        <dbReference type="ARBA" id="ARBA00022989"/>
    </source>
</evidence>
<sequence length="295" mass="31466">MRPHQWVKNVFVLAALVFALGEIGPDAPTATERIVRVLFAAGAFCLGASAIYLVNDVVDVESDRLHPTKRNRPIAAGLVSVPVALVGSVACVAGALVLAHLATPEGGQSVVIVVSAYMFSNLLYSLKLKQIAIVDAFIIALGFLLRVVAGAYAAAAPVSHWILLSTLFLALFLAFCKRRAEIDLLGAEAAQHRKNLGQYTPQFLDQATTVLAACAIITYSMYTVDEETAAKFGADDRLVWTVPFVVFGLFRYLLLVQRQEGGGSPTRMLLGGDAAFVVNAAAWGAAVLGCLFWGK</sequence>
<feature type="transmembrane region" description="Helical" evidence="6">
    <location>
        <begin position="158"/>
        <end position="176"/>
    </location>
</feature>
<evidence type="ECO:0000256" key="3">
    <source>
        <dbReference type="ARBA" id="ARBA00022692"/>
    </source>
</evidence>
<dbReference type="EMBL" id="CP036434">
    <property type="protein sequence ID" value="QDV07082.1"/>
    <property type="molecule type" value="Genomic_DNA"/>
</dbReference>
<evidence type="ECO:0000256" key="6">
    <source>
        <dbReference type="SAM" id="Phobius"/>
    </source>
</evidence>
<keyword evidence="8" id="KW-1185">Reference proteome</keyword>
<keyword evidence="2" id="KW-1003">Cell membrane</keyword>
<dbReference type="Proteomes" id="UP000320390">
    <property type="component" value="Chromosome"/>
</dbReference>
<dbReference type="InterPro" id="IPR044878">
    <property type="entry name" value="UbiA_sf"/>
</dbReference>
<proteinExistence type="predicted"/>
<dbReference type="NCBIfam" id="NF008978">
    <property type="entry name" value="PRK12324.1-4"/>
    <property type="match status" value="1"/>
</dbReference>
<evidence type="ECO:0000313" key="8">
    <source>
        <dbReference type="Proteomes" id="UP000320390"/>
    </source>
</evidence>
<dbReference type="InterPro" id="IPR000537">
    <property type="entry name" value="UbiA_prenyltransferase"/>
</dbReference>
<dbReference type="Pfam" id="PF01040">
    <property type="entry name" value="UbiA"/>
    <property type="match status" value="1"/>
</dbReference>
<feature type="transmembrane region" description="Helical" evidence="6">
    <location>
        <begin position="238"/>
        <end position="256"/>
    </location>
</feature>
<evidence type="ECO:0000256" key="5">
    <source>
        <dbReference type="ARBA" id="ARBA00023136"/>
    </source>
</evidence>
<keyword evidence="5 6" id="KW-0472">Membrane</keyword>